<dbReference type="SUPFAM" id="SSF103473">
    <property type="entry name" value="MFS general substrate transporter"/>
    <property type="match status" value="1"/>
</dbReference>
<feature type="non-terminal residue" evidence="9">
    <location>
        <position position="415"/>
    </location>
</feature>
<feature type="transmembrane region" description="Helical" evidence="7">
    <location>
        <begin position="213"/>
        <end position="234"/>
    </location>
</feature>
<feature type="transmembrane region" description="Helical" evidence="7">
    <location>
        <begin position="288"/>
        <end position="305"/>
    </location>
</feature>
<organism evidence="9">
    <name type="scientific">Homalodisca liturata</name>
    <dbReference type="NCBI Taxonomy" id="320908"/>
    <lineage>
        <taxon>Eukaryota</taxon>
        <taxon>Metazoa</taxon>
        <taxon>Ecdysozoa</taxon>
        <taxon>Arthropoda</taxon>
        <taxon>Hexapoda</taxon>
        <taxon>Insecta</taxon>
        <taxon>Pterygota</taxon>
        <taxon>Neoptera</taxon>
        <taxon>Paraneoptera</taxon>
        <taxon>Hemiptera</taxon>
        <taxon>Auchenorrhyncha</taxon>
        <taxon>Membracoidea</taxon>
        <taxon>Cicadellidae</taxon>
        <taxon>Cicadellinae</taxon>
        <taxon>Proconiini</taxon>
        <taxon>Homalodisca</taxon>
    </lineage>
</organism>
<feature type="non-terminal residue" evidence="9">
    <location>
        <position position="1"/>
    </location>
</feature>
<dbReference type="EMBL" id="GECU01024839">
    <property type="protein sequence ID" value="JAS82867.1"/>
    <property type="molecule type" value="Transcribed_RNA"/>
</dbReference>
<dbReference type="FunFam" id="1.20.1250.20:FF:000003">
    <property type="entry name" value="Solute carrier family 17 member 3"/>
    <property type="match status" value="1"/>
</dbReference>
<feature type="domain" description="Major facilitator superfamily (MFS) profile" evidence="8">
    <location>
        <begin position="1"/>
        <end position="403"/>
    </location>
</feature>
<evidence type="ECO:0000256" key="3">
    <source>
        <dbReference type="ARBA" id="ARBA00022692"/>
    </source>
</evidence>
<keyword evidence="2" id="KW-0813">Transport</keyword>
<keyword evidence="3 7" id="KW-0812">Transmembrane</keyword>
<dbReference type="InterPro" id="IPR036259">
    <property type="entry name" value="MFS_trans_sf"/>
</dbReference>
<comment type="subcellular location">
    <subcellularLocation>
        <location evidence="1">Membrane</location>
        <topology evidence="1">Multi-pass membrane protein</topology>
    </subcellularLocation>
</comment>
<dbReference type="AlphaFoldDB" id="A0A1B6I7J1"/>
<evidence type="ECO:0000259" key="8">
    <source>
        <dbReference type="PROSITE" id="PS50850"/>
    </source>
</evidence>
<evidence type="ECO:0000256" key="7">
    <source>
        <dbReference type="SAM" id="Phobius"/>
    </source>
</evidence>
<feature type="transmembrane region" description="Helical" evidence="7">
    <location>
        <begin position="312"/>
        <end position="333"/>
    </location>
</feature>
<dbReference type="Gene3D" id="1.20.1250.20">
    <property type="entry name" value="MFS general substrate transporter like domains"/>
    <property type="match status" value="2"/>
</dbReference>
<evidence type="ECO:0000256" key="6">
    <source>
        <dbReference type="ARBA" id="ARBA00023136"/>
    </source>
</evidence>
<dbReference type="InterPro" id="IPR020846">
    <property type="entry name" value="MFS_dom"/>
</dbReference>
<keyword evidence="5 7" id="KW-1133">Transmembrane helix</keyword>
<accession>A0A1B6I7J1</accession>
<reference evidence="9" key="1">
    <citation type="submission" date="2015-11" db="EMBL/GenBank/DDBJ databases">
        <title>De novo transcriptome assembly of four potential Pierce s Disease insect vectors from Arizona vineyards.</title>
        <authorList>
            <person name="Tassone E.E."/>
        </authorList>
    </citation>
    <scope>NUCLEOTIDE SEQUENCE</scope>
</reference>
<evidence type="ECO:0000256" key="4">
    <source>
        <dbReference type="ARBA" id="ARBA00022847"/>
    </source>
</evidence>
<keyword evidence="4" id="KW-0769">Symport</keyword>
<dbReference type="GO" id="GO:0015293">
    <property type="term" value="F:symporter activity"/>
    <property type="evidence" value="ECO:0007669"/>
    <property type="project" value="UniProtKB-KW"/>
</dbReference>
<gene>
    <name evidence="9" type="ORF">g.24251</name>
</gene>
<name>A0A1B6I7J1_9HEMI</name>
<dbReference type="Pfam" id="PF07690">
    <property type="entry name" value="MFS_1"/>
    <property type="match status" value="1"/>
</dbReference>
<dbReference type="PANTHER" id="PTHR11662">
    <property type="entry name" value="SOLUTE CARRIER FAMILY 17"/>
    <property type="match status" value="1"/>
</dbReference>
<feature type="transmembrane region" description="Helical" evidence="7">
    <location>
        <begin position="379"/>
        <end position="399"/>
    </location>
</feature>
<dbReference type="PROSITE" id="PS50850">
    <property type="entry name" value="MFS"/>
    <property type="match status" value="1"/>
</dbReference>
<feature type="transmembrane region" description="Helical" evidence="7">
    <location>
        <begin position="57"/>
        <end position="85"/>
    </location>
</feature>
<feature type="transmembrane region" description="Helical" evidence="7">
    <location>
        <begin position="30"/>
        <end position="50"/>
    </location>
</feature>
<feature type="transmembrane region" description="Helical" evidence="7">
    <location>
        <begin position="246"/>
        <end position="268"/>
    </location>
</feature>
<feature type="transmembrane region" description="Helical" evidence="7">
    <location>
        <begin position="117"/>
        <end position="136"/>
    </location>
</feature>
<protein>
    <recommendedName>
        <fullName evidence="8">Major facilitator superfamily (MFS) profile domain-containing protein</fullName>
    </recommendedName>
</protein>
<keyword evidence="6 7" id="KW-0472">Membrane</keyword>
<dbReference type="GO" id="GO:0006820">
    <property type="term" value="P:monoatomic anion transport"/>
    <property type="evidence" value="ECO:0007669"/>
    <property type="project" value="TreeGrafter"/>
</dbReference>
<evidence type="ECO:0000256" key="2">
    <source>
        <dbReference type="ARBA" id="ARBA00022448"/>
    </source>
</evidence>
<dbReference type="PANTHER" id="PTHR11662:SF455">
    <property type="entry name" value="GH23975P"/>
    <property type="match status" value="1"/>
</dbReference>
<dbReference type="GO" id="GO:0016020">
    <property type="term" value="C:membrane"/>
    <property type="evidence" value="ECO:0007669"/>
    <property type="project" value="UniProtKB-SubCell"/>
</dbReference>
<feature type="transmembrane region" description="Helical" evidence="7">
    <location>
        <begin position="148"/>
        <end position="167"/>
    </location>
</feature>
<evidence type="ECO:0000256" key="1">
    <source>
        <dbReference type="ARBA" id="ARBA00004141"/>
    </source>
</evidence>
<feature type="transmembrane region" description="Helical" evidence="7">
    <location>
        <begin position="345"/>
        <end position="367"/>
    </location>
</feature>
<evidence type="ECO:0000313" key="9">
    <source>
        <dbReference type="EMBL" id="JAS82867.1"/>
    </source>
</evidence>
<dbReference type="InterPro" id="IPR050382">
    <property type="entry name" value="MFS_Na/Anion_cotransporter"/>
</dbReference>
<sequence>AMTSSYTVVLENGTTIETQDFDWDFKKQGVILSSFFYGYLSTQLLGGWLGARLGGKFVLGIGVFVTALLTILTPPIAATSFYLFVFARIIEGLFEGGTYPAAHALWARWAPLQERSFLVGLSLCGTPVGTVLGLQMSGLLGSVLGWRAIFYITGLLSLVWSIVWLTVVKDRPEDDPGISPEELQYIKDSIASVPPSSNQVTHPWLKILTSLPFWAIVVADFAVGWAHYTMLILLPTFMKDVFEYNLAEAGIISSLPYVMMGLSTQFFGGISDWLQNKNVLSTTQIRKLFLSGTLLGQAGFLFLAGHLRSSTAVVLCLIVDLGLEGITFATYYVNCLDIAPQHASVLFGISNTFGSSAGVITPLLTSFIVTDKSAEQWEVIFYIASSLMAVGAVFCGVFASGDRQPWAVEQQPTLP</sequence>
<proteinExistence type="predicted"/>
<evidence type="ECO:0000256" key="5">
    <source>
        <dbReference type="ARBA" id="ARBA00022989"/>
    </source>
</evidence>
<dbReference type="FunFam" id="1.20.1250.20:FF:000423">
    <property type="entry name" value="Putative inorganic phosphate cotransporter-like Protein"/>
    <property type="match status" value="1"/>
</dbReference>
<dbReference type="InterPro" id="IPR011701">
    <property type="entry name" value="MFS"/>
</dbReference>